<dbReference type="Gene3D" id="2.60.120.10">
    <property type="entry name" value="Jelly Rolls"/>
    <property type="match status" value="1"/>
</dbReference>
<dbReference type="Gene3D" id="2.60.40.1500">
    <property type="entry name" value="Glycosyl hydrolase domain, family 39"/>
    <property type="match status" value="1"/>
</dbReference>
<comment type="caution">
    <text evidence="5">The sequence shown here is derived from an EMBL/GenBank/DDBJ whole genome shotgun (WGS) entry which is preliminary data.</text>
</comment>
<keyword evidence="6" id="KW-1185">Reference proteome</keyword>
<dbReference type="InterPro" id="IPR003313">
    <property type="entry name" value="AraC-bd"/>
</dbReference>
<organism evidence="5 6">
    <name type="scientific">Hominibacterium faecale</name>
    <dbReference type="NCBI Taxonomy" id="2839743"/>
    <lineage>
        <taxon>Bacteria</taxon>
        <taxon>Bacillati</taxon>
        <taxon>Bacillota</taxon>
        <taxon>Clostridia</taxon>
        <taxon>Peptostreptococcales</taxon>
        <taxon>Anaerovoracaceae</taxon>
        <taxon>Hominibacterium</taxon>
    </lineage>
</organism>
<dbReference type="SUPFAM" id="SSF46689">
    <property type="entry name" value="Homeodomain-like"/>
    <property type="match status" value="1"/>
</dbReference>
<dbReference type="Gene3D" id="1.10.10.60">
    <property type="entry name" value="Homeodomain-like"/>
    <property type="match status" value="2"/>
</dbReference>
<keyword evidence="2" id="KW-0238">DNA-binding</keyword>
<dbReference type="SUPFAM" id="SSF51011">
    <property type="entry name" value="Glycosyl hydrolase domain"/>
    <property type="match status" value="1"/>
</dbReference>
<proteinExistence type="predicted"/>
<dbReference type="InterPro" id="IPR014710">
    <property type="entry name" value="RmlC-like_jellyroll"/>
</dbReference>
<dbReference type="SMART" id="SM00342">
    <property type="entry name" value="HTH_ARAC"/>
    <property type="match status" value="1"/>
</dbReference>
<dbReference type="PANTHER" id="PTHR43280">
    <property type="entry name" value="ARAC-FAMILY TRANSCRIPTIONAL REGULATOR"/>
    <property type="match status" value="1"/>
</dbReference>
<feature type="domain" description="HTH araC/xylS-type" evidence="4">
    <location>
        <begin position="180"/>
        <end position="278"/>
    </location>
</feature>
<evidence type="ECO:0000313" key="5">
    <source>
        <dbReference type="EMBL" id="MCU7377066.1"/>
    </source>
</evidence>
<dbReference type="PROSITE" id="PS01124">
    <property type="entry name" value="HTH_ARAC_FAMILY_2"/>
    <property type="match status" value="1"/>
</dbReference>
<reference evidence="5" key="1">
    <citation type="submission" date="2022-09" db="EMBL/GenBank/DDBJ databases">
        <title>Culturomic study of gut microbiota in children with autism spectrum disorder.</title>
        <authorList>
            <person name="Efimov B.A."/>
            <person name="Chaplin A.V."/>
            <person name="Sokolova S.R."/>
            <person name="Pikina A.P."/>
            <person name="Korzhanova M."/>
            <person name="Belova V."/>
            <person name="Korostin D."/>
        </authorList>
    </citation>
    <scope>NUCLEOTIDE SEQUENCE</scope>
    <source>
        <strain evidence="5">ASD5510</strain>
    </source>
</reference>
<keyword evidence="3" id="KW-0804">Transcription</keyword>
<dbReference type="InterPro" id="IPR011051">
    <property type="entry name" value="RmlC_Cupin_sf"/>
</dbReference>
<dbReference type="GO" id="GO:0043565">
    <property type="term" value="F:sequence-specific DNA binding"/>
    <property type="evidence" value="ECO:0007669"/>
    <property type="project" value="InterPro"/>
</dbReference>
<evidence type="ECO:0000256" key="2">
    <source>
        <dbReference type="ARBA" id="ARBA00023125"/>
    </source>
</evidence>
<dbReference type="InterPro" id="IPR018060">
    <property type="entry name" value="HTH_AraC"/>
</dbReference>
<gene>
    <name evidence="5" type="ORF">OBO34_01715</name>
</gene>
<name>A0A9J6QMD2_9FIRM</name>
<dbReference type="Proteomes" id="UP001065549">
    <property type="component" value="Unassembled WGS sequence"/>
</dbReference>
<dbReference type="Pfam" id="PF02311">
    <property type="entry name" value="AraC_binding"/>
    <property type="match status" value="1"/>
</dbReference>
<evidence type="ECO:0000313" key="6">
    <source>
        <dbReference type="Proteomes" id="UP001065549"/>
    </source>
</evidence>
<dbReference type="CDD" id="cd02208">
    <property type="entry name" value="cupin_RmlC-like"/>
    <property type="match status" value="1"/>
</dbReference>
<sequence>MLKKIQYEDGLPIKVQVLKIQEYPWHMHNDIQVIYVLEGEIDLKMTYTRYYLSKNHMHFIHSDDVHGVKGLTENNLVVVLSLNMDYFSQFYPELDTQVFTTKGSEDVATYKRQLAMKAHIFAIISELYAKKRGYKNRMKDLSLELMDALYKDFRGFKVDRVNRSFEHMISHDILQIDRVSRVVSLVYKNYPYKISLAAIAEKENINTYYLSHLFQKQIGDSFRNFVSMVRVEMSEAQLLTTNASVSQISQNVGFSNAKYYVENFKEWFGCHPKEYRQLYKDQILGNAAERIEELPLESINDVIDSYSEFPVFIGASGIIRSAKIDLKKEPEGTILPIRHRLIPKKLYDHYDPFTQCLSMVKPPHQIPQLPLFDSPQDTAGLKAINGLKKPQYYLYALLSTMYETVVCAEDTFLLVKSGENYQLLFFNDNKDESQSYEFSLFKISGEYQITERRFQAGDSCISGWKQLNFKSQLTSQEFESIQALSAPRTVYQMISPWGSCTLSANLSANEIRFLELRKEE</sequence>
<dbReference type="SUPFAM" id="SSF51182">
    <property type="entry name" value="RmlC-like cupins"/>
    <property type="match status" value="1"/>
</dbReference>
<dbReference type="PANTHER" id="PTHR43280:SF34">
    <property type="entry name" value="ARAC-FAMILY TRANSCRIPTIONAL REGULATOR"/>
    <property type="match status" value="1"/>
</dbReference>
<dbReference type="Pfam" id="PF12833">
    <property type="entry name" value="HTH_18"/>
    <property type="match status" value="1"/>
</dbReference>
<evidence type="ECO:0000256" key="1">
    <source>
        <dbReference type="ARBA" id="ARBA00023015"/>
    </source>
</evidence>
<evidence type="ECO:0000256" key="3">
    <source>
        <dbReference type="ARBA" id="ARBA00023163"/>
    </source>
</evidence>
<protein>
    <submittedName>
        <fullName evidence="5">Helix-turn-helix domain-containing protein</fullName>
    </submittedName>
</protein>
<dbReference type="EMBL" id="JAOSHN010000001">
    <property type="protein sequence ID" value="MCU7377066.1"/>
    <property type="molecule type" value="Genomic_DNA"/>
</dbReference>
<dbReference type="RefSeq" id="WP_269478339.1">
    <property type="nucleotide sequence ID" value="NZ_JAOSHN010000001.1"/>
</dbReference>
<dbReference type="GO" id="GO:0003700">
    <property type="term" value="F:DNA-binding transcription factor activity"/>
    <property type="evidence" value="ECO:0007669"/>
    <property type="project" value="InterPro"/>
</dbReference>
<keyword evidence="1" id="KW-0805">Transcription regulation</keyword>
<evidence type="ECO:0000259" key="4">
    <source>
        <dbReference type="PROSITE" id="PS01124"/>
    </source>
</evidence>
<accession>A0A9J6QMD2</accession>
<dbReference type="AlphaFoldDB" id="A0A9J6QMD2"/>
<dbReference type="InterPro" id="IPR009057">
    <property type="entry name" value="Homeodomain-like_sf"/>
</dbReference>